<keyword evidence="4" id="KW-1185">Reference proteome</keyword>
<sequence length="342" mass="38532">MKVSHYFEWEEYITGGHAQSVDNQRKIMDRHGIEYTAEPTLDADLLHLNNMGPKSLYYAKRAQRADVPVLVHTHQTAEDFEESFAFSNVLAKPMKPYLRYAYSLADHLVCPSEHNRRVIEEYADAPKTVISNGFDPEKVAGYDDADLRQTYLDRYDLDPPVVFNVGHVIKRKGLEAFVETARAMPDLDFVWFGYLNPAGGELDRFLKSRDTKRLVESAPDNCQFTGYVEDIEGAFAAGDAFFWPSKNENEGIALLEAMSCGKPLVIRDIPTYDWLDDGTHCLKASNESADAATAADEFADALDRLRDPDLREELGANAAEKSREFELDAVGENLVSLYQQLA</sequence>
<protein>
    <submittedName>
        <fullName evidence="3">Glycosyltransferase family 4 protein</fullName>
    </submittedName>
</protein>
<name>A0A8U0IG51_9EURY</name>
<dbReference type="AlphaFoldDB" id="A0A8U0IG51"/>
<dbReference type="PANTHER" id="PTHR45947:SF3">
    <property type="entry name" value="SULFOQUINOVOSYL TRANSFERASE SQD2"/>
    <property type="match status" value="1"/>
</dbReference>
<evidence type="ECO:0000313" key="4">
    <source>
        <dbReference type="Proteomes" id="UP000830434"/>
    </source>
</evidence>
<gene>
    <name evidence="3" type="ORF">M0R88_12040</name>
</gene>
<dbReference type="KEGG" id="haxz:M0R88_12040"/>
<dbReference type="GO" id="GO:0016757">
    <property type="term" value="F:glycosyltransferase activity"/>
    <property type="evidence" value="ECO:0007669"/>
    <property type="project" value="InterPro"/>
</dbReference>
<dbReference type="PANTHER" id="PTHR45947">
    <property type="entry name" value="SULFOQUINOVOSYL TRANSFERASE SQD2"/>
    <property type="match status" value="1"/>
</dbReference>
<dbReference type="RefSeq" id="WP_248653751.1">
    <property type="nucleotide sequence ID" value="NZ_CP096658.1"/>
</dbReference>
<feature type="domain" description="Glycosyltransferase subfamily 4-like N-terminal" evidence="2">
    <location>
        <begin position="42"/>
        <end position="138"/>
    </location>
</feature>
<evidence type="ECO:0000313" key="3">
    <source>
        <dbReference type="EMBL" id="UPV99253.1"/>
    </source>
</evidence>
<dbReference type="Proteomes" id="UP000830434">
    <property type="component" value="Chromosome"/>
</dbReference>
<accession>A0A8U0IG51</accession>
<dbReference type="Pfam" id="PF13439">
    <property type="entry name" value="Glyco_transf_4"/>
    <property type="match status" value="1"/>
</dbReference>
<dbReference type="EMBL" id="CP096658">
    <property type="protein sequence ID" value="UPV99253.1"/>
    <property type="molecule type" value="Genomic_DNA"/>
</dbReference>
<organism evidence="3 4">
    <name type="scientific">Halorussus gelatinilyticus</name>
    <dbReference type="NCBI Taxonomy" id="2937524"/>
    <lineage>
        <taxon>Archaea</taxon>
        <taxon>Methanobacteriati</taxon>
        <taxon>Methanobacteriota</taxon>
        <taxon>Stenosarchaea group</taxon>
        <taxon>Halobacteria</taxon>
        <taxon>Halobacteriales</taxon>
        <taxon>Haladaptataceae</taxon>
        <taxon>Halorussus</taxon>
    </lineage>
</organism>
<dbReference type="SUPFAM" id="SSF53756">
    <property type="entry name" value="UDP-Glycosyltransferase/glycogen phosphorylase"/>
    <property type="match status" value="1"/>
</dbReference>
<dbReference type="Gene3D" id="3.40.50.2000">
    <property type="entry name" value="Glycogen Phosphorylase B"/>
    <property type="match status" value="2"/>
</dbReference>
<dbReference type="Pfam" id="PF00534">
    <property type="entry name" value="Glycos_transf_1"/>
    <property type="match status" value="1"/>
</dbReference>
<dbReference type="InterPro" id="IPR028098">
    <property type="entry name" value="Glyco_trans_4-like_N"/>
</dbReference>
<dbReference type="GeneID" id="72190597"/>
<dbReference type="CDD" id="cd03801">
    <property type="entry name" value="GT4_PimA-like"/>
    <property type="match status" value="1"/>
</dbReference>
<dbReference type="InterPro" id="IPR050194">
    <property type="entry name" value="Glycosyltransferase_grp1"/>
</dbReference>
<proteinExistence type="predicted"/>
<reference evidence="3" key="1">
    <citation type="submission" date="2022-04" db="EMBL/GenBank/DDBJ databases">
        <title>Diverse halophilic archaea isolated from saline environments.</title>
        <authorList>
            <person name="Cui H.-L."/>
        </authorList>
    </citation>
    <scope>NUCLEOTIDE SEQUENCE</scope>
    <source>
        <strain evidence="3">XZYJT40</strain>
    </source>
</reference>
<evidence type="ECO:0000259" key="2">
    <source>
        <dbReference type="Pfam" id="PF13439"/>
    </source>
</evidence>
<evidence type="ECO:0000259" key="1">
    <source>
        <dbReference type="Pfam" id="PF00534"/>
    </source>
</evidence>
<dbReference type="InterPro" id="IPR001296">
    <property type="entry name" value="Glyco_trans_1"/>
</dbReference>
<feature type="domain" description="Glycosyl transferase family 1" evidence="1">
    <location>
        <begin position="157"/>
        <end position="320"/>
    </location>
</feature>